<name>A0ABS5V853_9GAMM</name>
<feature type="domain" description="Histidine kinase" evidence="4">
    <location>
        <begin position="5"/>
        <end position="203"/>
    </location>
</feature>
<dbReference type="PANTHER" id="PTHR43065:SF51">
    <property type="entry name" value="HISTIDINE KINASE"/>
    <property type="match status" value="1"/>
</dbReference>
<evidence type="ECO:0000259" key="4">
    <source>
        <dbReference type="PROSITE" id="PS50109"/>
    </source>
</evidence>
<protein>
    <recommendedName>
        <fullName evidence="2">histidine kinase</fullName>
        <ecNumber evidence="2">2.7.13.3</ecNumber>
    </recommendedName>
</protein>
<dbReference type="Pfam" id="PF00512">
    <property type="entry name" value="HisKA"/>
    <property type="match status" value="1"/>
</dbReference>
<accession>A0ABS5V853</accession>
<dbReference type="GO" id="GO:0016301">
    <property type="term" value="F:kinase activity"/>
    <property type="evidence" value="ECO:0007669"/>
    <property type="project" value="UniProtKB-KW"/>
</dbReference>
<dbReference type="InterPro" id="IPR036890">
    <property type="entry name" value="HATPase_C_sf"/>
</dbReference>
<dbReference type="InterPro" id="IPR005467">
    <property type="entry name" value="His_kinase_dom"/>
</dbReference>
<dbReference type="InterPro" id="IPR036097">
    <property type="entry name" value="HisK_dim/P_sf"/>
</dbReference>
<dbReference type="Gene3D" id="3.30.565.10">
    <property type="entry name" value="Histidine kinase-like ATPase, C-terminal domain"/>
    <property type="match status" value="1"/>
</dbReference>
<dbReference type="SUPFAM" id="SSF55874">
    <property type="entry name" value="ATPase domain of HSP90 chaperone/DNA topoisomerase II/histidine kinase"/>
    <property type="match status" value="1"/>
</dbReference>
<dbReference type="InterPro" id="IPR004358">
    <property type="entry name" value="Sig_transdc_His_kin-like_C"/>
</dbReference>
<dbReference type="PANTHER" id="PTHR43065">
    <property type="entry name" value="SENSOR HISTIDINE KINASE"/>
    <property type="match status" value="1"/>
</dbReference>
<reference evidence="5 6" key="1">
    <citation type="submission" date="2021-05" db="EMBL/GenBank/DDBJ databases">
        <title>Shewanella sp. JM162201.</title>
        <authorList>
            <person name="Xu S."/>
            <person name="Li A."/>
        </authorList>
    </citation>
    <scope>NUCLEOTIDE SEQUENCE [LARGE SCALE GENOMIC DNA]</scope>
    <source>
        <strain evidence="5 6">JM162201</strain>
    </source>
</reference>
<comment type="caution">
    <text evidence="5">The sequence shown here is derived from an EMBL/GenBank/DDBJ whole genome shotgun (WGS) entry which is preliminary data.</text>
</comment>
<organism evidence="5 6">
    <name type="scientific">Shewanella jiangmenensis</name>
    <dbReference type="NCBI Taxonomy" id="2837387"/>
    <lineage>
        <taxon>Bacteria</taxon>
        <taxon>Pseudomonadati</taxon>
        <taxon>Pseudomonadota</taxon>
        <taxon>Gammaproteobacteria</taxon>
        <taxon>Alteromonadales</taxon>
        <taxon>Shewanellaceae</taxon>
        <taxon>Shewanella</taxon>
    </lineage>
</organism>
<dbReference type="PRINTS" id="PR00344">
    <property type="entry name" value="BCTRLSENSOR"/>
</dbReference>
<dbReference type="CDD" id="cd00082">
    <property type="entry name" value="HisKA"/>
    <property type="match status" value="1"/>
</dbReference>
<dbReference type="EMBL" id="JAHEPS010000018">
    <property type="protein sequence ID" value="MBT1446639.1"/>
    <property type="molecule type" value="Genomic_DNA"/>
</dbReference>
<sequence>MLIRVLSHEIRNSLTPVQSLAEYLQQKLPAGREQEALTLIRERSQHLQDFVSRYAKLNQPLTVNWQAVDAKALAQGLQLLYPKSELKLEVAALTFLSDPALLQQLLINLLKNAIEAGSPPGTMVMHIRRQQDWLWLTLKDEGHGVLNPADLFVPFYSTKAQGQGIGLALCRQIAQSLGGEISLQNRSDGISGSEAHLKLPWRRAT</sequence>
<proteinExistence type="predicted"/>
<dbReference type="EC" id="2.7.13.3" evidence="2"/>
<dbReference type="Proteomes" id="UP001195903">
    <property type="component" value="Unassembled WGS sequence"/>
</dbReference>
<dbReference type="InterPro" id="IPR003661">
    <property type="entry name" value="HisK_dim/P_dom"/>
</dbReference>
<evidence type="ECO:0000256" key="3">
    <source>
        <dbReference type="ARBA" id="ARBA00022553"/>
    </source>
</evidence>
<evidence type="ECO:0000313" key="5">
    <source>
        <dbReference type="EMBL" id="MBT1446639.1"/>
    </source>
</evidence>
<evidence type="ECO:0000313" key="6">
    <source>
        <dbReference type="Proteomes" id="UP001195903"/>
    </source>
</evidence>
<dbReference type="SUPFAM" id="SSF47384">
    <property type="entry name" value="Homodimeric domain of signal transducing histidine kinase"/>
    <property type="match status" value="1"/>
</dbReference>
<gene>
    <name evidence="5" type="ORF">KJI95_19255</name>
</gene>
<evidence type="ECO:0000256" key="1">
    <source>
        <dbReference type="ARBA" id="ARBA00000085"/>
    </source>
</evidence>
<evidence type="ECO:0000256" key="2">
    <source>
        <dbReference type="ARBA" id="ARBA00012438"/>
    </source>
</evidence>
<dbReference type="RefSeq" id="WP_214508824.1">
    <property type="nucleotide sequence ID" value="NZ_JAHEPS010000018.1"/>
</dbReference>
<dbReference type="Gene3D" id="1.10.287.130">
    <property type="match status" value="1"/>
</dbReference>
<keyword evidence="6" id="KW-1185">Reference proteome</keyword>
<keyword evidence="5" id="KW-0418">Kinase</keyword>
<dbReference type="SMART" id="SM00387">
    <property type="entry name" value="HATPase_c"/>
    <property type="match status" value="1"/>
</dbReference>
<keyword evidence="3" id="KW-0597">Phosphoprotein</keyword>
<keyword evidence="5" id="KW-0808">Transferase</keyword>
<comment type="catalytic activity">
    <reaction evidence="1">
        <text>ATP + protein L-histidine = ADP + protein N-phospho-L-histidine.</text>
        <dbReference type="EC" id="2.7.13.3"/>
    </reaction>
</comment>
<dbReference type="InterPro" id="IPR003594">
    <property type="entry name" value="HATPase_dom"/>
</dbReference>
<dbReference type="PROSITE" id="PS50109">
    <property type="entry name" value="HIS_KIN"/>
    <property type="match status" value="1"/>
</dbReference>
<dbReference type="Pfam" id="PF02518">
    <property type="entry name" value="HATPase_c"/>
    <property type="match status" value="1"/>
</dbReference>